<dbReference type="AlphaFoldDB" id="A0A9P9WC29"/>
<sequence>MSPHQGQKSVLITGCTPGGIGHALCLGITVLTELAGPGISILQLDVTDAESIKACHEEVSRATGGKLDILVNNAGRNHTHPALDISIPDVRATFETNVIGVMAMVAQFGDLLIHAEGLIINIASLAAVTPYVFGSIFSATKGAIISYSRTLRQELRPFNVRVMVLMTGFVKSNTQSVRRELPEDSFYSRVRDLFDKKVTYSKNTAQFSPEDFAADIVSKALRPESQPLFRSWIGRPDWYWSGGKSSVVWWGSTLFGEWLTDAVCWKMFQLEKLQKMVQSERKRQ</sequence>
<dbReference type="GO" id="GO:0004806">
    <property type="term" value="F:triacylglycerol lipase activity"/>
    <property type="evidence" value="ECO:0007669"/>
    <property type="project" value="TreeGrafter"/>
</dbReference>
<evidence type="ECO:0000256" key="3">
    <source>
        <dbReference type="RuleBase" id="RU000363"/>
    </source>
</evidence>
<dbReference type="GO" id="GO:0005811">
    <property type="term" value="C:lipid droplet"/>
    <property type="evidence" value="ECO:0007669"/>
    <property type="project" value="TreeGrafter"/>
</dbReference>
<evidence type="ECO:0000313" key="4">
    <source>
        <dbReference type="EMBL" id="KAI1856420.1"/>
    </source>
</evidence>
<dbReference type="PANTHER" id="PTHR44169:SF6">
    <property type="entry name" value="NADPH-DEPENDENT 1-ACYLDIHYDROXYACETONE PHOSPHATE REDUCTASE"/>
    <property type="match status" value="1"/>
</dbReference>
<evidence type="ECO:0000313" key="5">
    <source>
        <dbReference type="Proteomes" id="UP000829685"/>
    </source>
</evidence>
<dbReference type="SUPFAM" id="SSF51735">
    <property type="entry name" value="NAD(P)-binding Rossmann-fold domains"/>
    <property type="match status" value="1"/>
</dbReference>
<gene>
    <name evidence="4" type="ORF">JX265_011667</name>
</gene>
<evidence type="ECO:0000256" key="1">
    <source>
        <dbReference type="ARBA" id="ARBA00006484"/>
    </source>
</evidence>
<comment type="caution">
    <text evidence="4">The sequence shown here is derived from an EMBL/GenBank/DDBJ whole genome shotgun (WGS) entry which is preliminary data.</text>
</comment>
<dbReference type="Gene3D" id="3.40.50.720">
    <property type="entry name" value="NAD(P)-binding Rossmann-like Domain"/>
    <property type="match status" value="1"/>
</dbReference>
<dbReference type="PANTHER" id="PTHR44169">
    <property type="entry name" value="NADPH-DEPENDENT 1-ACYLDIHYDROXYACETONE PHOSPHATE REDUCTASE"/>
    <property type="match status" value="1"/>
</dbReference>
<dbReference type="InterPro" id="IPR036291">
    <property type="entry name" value="NAD(P)-bd_dom_sf"/>
</dbReference>
<proteinExistence type="inferred from homology"/>
<organism evidence="4 5">
    <name type="scientific">Neoarthrinium moseri</name>
    <dbReference type="NCBI Taxonomy" id="1658444"/>
    <lineage>
        <taxon>Eukaryota</taxon>
        <taxon>Fungi</taxon>
        <taxon>Dikarya</taxon>
        <taxon>Ascomycota</taxon>
        <taxon>Pezizomycotina</taxon>
        <taxon>Sordariomycetes</taxon>
        <taxon>Xylariomycetidae</taxon>
        <taxon>Amphisphaeriales</taxon>
        <taxon>Apiosporaceae</taxon>
        <taxon>Neoarthrinium</taxon>
    </lineage>
</organism>
<keyword evidence="2" id="KW-0560">Oxidoreductase</keyword>
<reference evidence="4" key="1">
    <citation type="submission" date="2021-03" db="EMBL/GenBank/DDBJ databases">
        <title>Revisited historic fungal species revealed as producer of novel bioactive compounds through whole genome sequencing and comparative genomics.</title>
        <authorList>
            <person name="Vignolle G.A."/>
            <person name="Hochenegger N."/>
            <person name="Mach R.L."/>
            <person name="Mach-Aigner A.R."/>
            <person name="Javad Rahimi M."/>
            <person name="Salim K.A."/>
            <person name="Chan C.M."/>
            <person name="Lim L.B.L."/>
            <person name="Cai F."/>
            <person name="Druzhinina I.S."/>
            <person name="U'Ren J.M."/>
            <person name="Derntl C."/>
        </authorList>
    </citation>
    <scope>NUCLEOTIDE SEQUENCE</scope>
    <source>
        <strain evidence="4">TUCIM 5799</strain>
    </source>
</reference>
<dbReference type="GO" id="GO:0000140">
    <property type="term" value="F:acylglycerone-phosphate reductase (NADP+) activity"/>
    <property type="evidence" value="ECO:0007669"/>
    <property type="project" value="TreeGrafter"/>
</dbReference>
<dbReference type="Pfam" id="PF00106">
    <property type="entry name" value="adh_short"/>
    <property type="match status" value="1"/>
</dbReference>
<name>A0A9P9WC29_9PEZI</name>
<dbReference type="EMBL" id="JAFIMR010000044">
    <property type="protein sequence ID" value="KAI1856420.1"/>
    <property type="molecule type" value="Genomic_DNA"/>
</dbReference>
<protein>
    <recommendedName>
        <fullName evidence="6">NADPH-dependent 1-acyldihydroxyacetone phosphate reductase</fullName>
    </recommendedName>
</protein>
<evidence type="ECO:0000256" key="2">
    <source>
        <dbReference type="ARBA" id="ARBA00023002"/>
    </source>
</evidence>
<dbReference type="PRINTS" id="PR00081">
    <property type="entry name" value="GDHRDH"/>
</dbReference>
<dbReference type="GO" id="GO:0019433">
    <property type="term" value="P:triglyceride catabolic process"/>
    <property type="evidence" value="ECO:0007669"/>
    <property type="project" value="TreeGrafter"/>
</dbReference>
<dbReference type="Proteomes" id="UP000829685">
    <property type="component" value="Unassembled WGS sequence"/>
</dbReference>
<keyword evidence="5" id="KW-1185">Reference proteome</keyword>
<dbReference type="PRINTS" id="PR00080">
    <property type="entry name" value="SDRFAMILY"/>
</dbReference>
<accession>A0A9P9WC29</accession>
<dbReference type="InterPro" id="IPR002347">
    <property type="entry name" value="SDR_fam"/>
</dbReference>
<dbReference type="GO" id="GO:0005783">
    <property type="term" value="C:endoplasmic reticulum"/>
    <property type="evidence" value="ECO:0007669"/>
    <property type="project" value="TreeGrafter"/>
</dbReference>
<dbReference type="GO" id="GO:0006654">
    <property type="term" value="P:phosphatidic acid biosynthetic process"/>
    <property type="evidence" value="ECO:0007669"/>
    <property type="project" value="TreeGrafter"/>
</dbReference>
<comment type="similarity">
    <text evidence="1 3">Belongs to the short-chain dehydrogenases/reductases (SDR) family.</text>
</comment>
<evidence type="ECO:0008006" key="6">
    <source>
        <dbReference type="Google" id="ProtNLM"/>
    </source>
</evidence>